<dbReference type="RefSeq" id="WP_014552451.1">
    <property type="nucleotide sequence ID" value="NC_017455.1"/>
</dbReference>
<evidence type="ECO:0000313" key="3">
    <source>
        <dbReference type="Proteomes" id="UP000006866"/>
    </source>
</evidence>
<dbReference type="AlphaFoldDB" id="E3DN12"/>
<proteinExistence type="predicted"/>
<dbReference type="HOGENOM" id="CLU_065962_1_0_9"/>
<dbReference type="PANTHER" id="PTHR43630:SF2">
    <property type="entry name" value="GLYCOSYLTRANSFERASE"/>
    <property type="match status" value="1"/>
</dbReference>
<dbReference type="CDD" id="cd02511">
    <property type="entry name" value="Beta4Glucosyltransferase"/>
    <property type="match status" value="1"/>
</dbReference>
<dbReference type="InterPro" id="IPR029044">
    <property type="entry name" value="Nucleotide-diphossugar_trans"/>
</dbReference>
<gene>
    <name evidence="2" type="ordered locus">Hprae_0261</name>
</gene>
<dbReference type="Gene3D" id="3.90.550.10">
    <property type="entry name" value="Spore Coat Polysaccharide Biosynthesis Protein SpsA, Chain A"/>
    <property type="match status" value="1"/>
</dbReference>
<evidence type="ECO:0000259" key="1">
    <source>
        <dbReference type="Pfam" id="PF00535"/>
    </source>
</evidence>
<keyword evidence="3" id="KW-1185">Reference proteome</keyword>
<dbReference type="GO" id="GO:0016740">
    <property type="term" value="F:transferase activity"/>
    <property type="evidence" value="ECO:0007669"/>
    <property type="project" value="UniProtKB-KW"/>
</dbReference>
<dbReference type="Proteomes" id="UP000006866">
    <property type="component" value="Chromosome"/>
</dbReference>
<sequence length="252" mass="29570">MQKLSALVLTYNEEKHIEDCLASISWVDQVIVIDSFSDDQTKELCQQHENVDFYANEFKDFASQRNFGLEKIKTDWVFVIDADERVTEDLRAEIVETLNQSEAKAEGYEIARKNYFLGKWIKYCGWYPDYTLRLFQSRYRYSGLVHESPEIDGKIAKLKNDFIHYTYQDLESYTAKINQYTSLDAEKKYQSGKSVGIAYILIRPFLEFIKKYLFKKGFLLGSQGLILSVLSAYYQFLKAVKLWELNNFGDEN</sequence>
<dbReference type="STRING" id="572479.Hprae_0261"/>
<reference evidence="2 3" key="2">
    <citation type="journal article" date="2011" name="Stand. Genomic Sci.">
        <title>Complete genome sequence of the extremely halophilic Halanaerobium praevalens type strain (GSL).</title>
        <authorList>
            <person name="Ivanova N."/>
            <person name="Sikorski J."/>
            <person name="Chertkov O."/>
            <person name="Nolan M."/>
            <person name="Lucas S."/>
            <person name="Hammon N."/>
            <person name="Deshpande S."/>
            <person name="Cheng J.F."/>
            <person name="Tapia R."/>
            <person name="Han C."/>
            <person name="Goodwin L."/>
            <person name="Pitluck S."/>
            <person name="Huntemann M."/>
            <person name="Liolios K."/>
            <person name="Pagani I."/>
            <person name="Mavromatis K."/>
            <person name="Ovchinikova G."/>
            <person name="Pati A."/>
            <person name="Chen A."/>
            <person name="Palaniappan K."/>
            <person name="Land M."/>
            <person name="Hauser L."/>
            <person name="Brambilla E.M."/>
            <person name="Kannan K.P."/>
            <person name="Rohde M."/>
            <person name="Tindall B.J."/>
            <person name="Goker M."/>
            <person name="Detter J.C."/>
            <person name="Woyke T."/>
            <person name="Bristow J."/>
            <person name="Eisen J.A."/>
            <person name="Markowitz V."/>
            <person name="Hugenholtz P."/>
            <person name="Kyrpides N.C."/>
            <person name="Klenk H.P."/>
            <person name="Lapidus A."/>
        </authorList>
    </citation>
    <scope>NUCLEOTIDE SEQUENCE [LARGE SCALE GENOMIC DNA]</scope>
    <source>
        <strain evidence="3">ATCC 33744 / DSM 2228 / GSL</strain>
    </source>
</reference>
<dbReference type="Pfam" id="PF00535">
    <property type="entry name" value="Glycos_transf_2"/>
    <property type="match status" value="1"/>
</dbReference>
<dbReference type="OrthoDB" id="9815923at2"/>
<keyword evidence="2" id="KW-0808">Transferase</keyword>
<accession>E3DN12</accession>
<name>E3DN12_HALPG</name>
<protein>
    <submittedName>
        <fullName evidence="2">Glycosyl transferase family 2</fullName>
    </submittedName>
</protein>
<dbReference type="SUPFAM" id="SSF53448">
    <property type="entry name" value="Nucleotide-diphospho-sugar transferases"/>
    <property type="match status" value="1"/>
</dbReference>
<reference evidence="3" key="1">
    <citation type="submission" date="2010-10" db="EMBL/GenBank/DDBJ databases">
        <title>The complete genome of Halanaerobium praevalens DSM 2228.</title>
        <authorList>
            <consortium name="US DOE Joint Genome Institute (JGI-PGF)"/>
            <person name="Lucas S."/>
            <person name="Copeland A."/>
            <person name="Lapidus A."/>
            <person name="Glavina del Rio T."/>
            <person name="Dalin E."/>
            <person name="Tice H."/>
            <person name="Bruce D."/>
            <person name="Goodwin L."/>
            <person name="Pitluck S."/>
            <person name="Kyrpides N."/>
            <person name="Mavromatis K."/>
            <person name="Ivanova N."/>
            <person name="Ovchinnikova G."/>
            <person name="Chertkov O."/>
            <person name="Detter J.C."/>
            <person name="Han C."/>
            <person name="Larimer F."/>
            <person name="Land M."/>
            <person name="Hauser L."/>
            <person name="Markowitz V."/>
            <person name="Cheng J.-F."/>
            <person name="Hugenholtz P."/>
            <person name="Woyke T."/>
            <person name="Wu D."/>
            <person name="Tindall B."/>
            <person name="Pomrenke H.G."/>
            <person name="Brambilla E."/>
            <person name="Klenk H.-P."/>
            <person name="Eisen J.A."/>
        </authorList>
    </citation>
    <scope>NUCLEOTIDE SEQUENCE [LARGE SCALE GENOMIC DNA]</scope>
    <source>
        <strain evidence="3">ATCC 33744 / DSM 2228 / GSL</strain>
    </source>
</reference>
<dbReference type="PANTHER" id="PTHR43630">
    <property type="entry name" value="POLY-BETA-1,6-N-ACETYL-D-GLUCOSAMINE SYNTHASE"/>
    <property type="match status" value="1"/>
</dbReference>
<feature type="domain" description="Glycosyltransferase 2-like" evidence="1">
    <location>
        <begin position="5"/>
        <end position="124"/>
    </location>
</feature>
<dbReference type="InterPro" id="IPR001173">
    <property type="entry name" value="Glyco_trans_2-like"/>
</dbReference>
<dbReference type="KEGG" id="hpk:Hprae_0261"/>
<dbReference type="eggNOG" id="COG0463">
    <property type="taxonomic scope" value="Bacteria"/>
</dbReference>
<evidence type="ECO:0000313" key="2">
    <source>
        <dbReference type="EMBL" id="ADO76418.1"/>
    </source>
</evidence>
<dbReference type="EMBL" id="CP002175">
    <property type="protein sequence ID" value="ADO76418.1"/>
    <property type="molecule type" value="Genomic_DNA"/>
</dbReference>
<dbReference type="PATRIC" id="fig|572479.3.peg.263"/>
<organism evidence="2 3">
    <name type="scientific">Halanaerobium praevalens (strain ATCC 33744 / DSM 2228 / GSL)</name>
    <dbReference type="NCBI Taxonomy" id="572479"/>
    <lineage>
        <taxon>Bacteria</taxon>
        <taxon>Bacillati</taxon>
        <taxon>Bacillota</taxon>
        <taxon>Clostridia</taxon>
        <taxon>Halanaerobiales</taxon>
        <taxon>Halanaerobiaceae</taxon>
        <taxon>Halanaerobium</taxon>
    </lineage>
</organism>
<dbReference type="CAZy" id="GT2">
    <property type="family name" value="Glycosyltransferase Family 2"/>
</dbReference>